<evidence type="ECO:0000259" key="1">
    <source>
        <dbReference type="PROSITE" id="PS00028"/>
    </source>
</evidence>
<comment type="caution">
    <text evidence="2">The sequence shown here is derived from an EMBL/GenBank/DDBJ whole genome shotgun (WGS) entry which is preliminary data.</text>
</comment>
<protein>
    <recommendedName>
        <fullName evidence="1">C2H2-type domain-containing protein</fullName>
    </recommendedName>
</protein>
<evidence type="ECO:0000313" key="3">
    <source>
        <dbReference type="Proteomes" id="UP001152888"/>
    </source>
</evidence>
<dbReference type="SMART" id="SM00355">
    <property type="entry name" value="ZnF_C2H2"/>
    <property type="match status" value="2"/>
</dbReference>
<gene>
    <name evidence="2" type="ORF">ACAOBT_LOCUS5614</name>
</gene>
<dbReference type="PROSITE" id="PS00028">
    <property type="entry name" value="ZINC_FINGER_C2H2_1"/>
    <property type="match status" value="1"/>
</dbReference>
<feature type="domain" description="C2H2-type" evidence="1">
    <location>
        <begin position="123"/>
        <end position="144"/>
    </location>
</feature>
<dbReference type="OrthoDB" id="10004641at2759"/>
<organism evidence="2 3">
    <name type="scientific">Acanthoscelides obtectus</name>
    <name type="common">Bean weevil</name>
    <name type="synonym">Bruchus obtectus</name>
    <dbReference type="NCBI Taxonomy" id="200917"/>
    <lineage>
        <taxon>Eukaryota</taxon>
        <taxon>Metazoa</taxon>
        <taxon>Ecdysozoa</taxon>
        <taxon>Arthropoda</taxon>
        <taxon>Hexapoda</taxon>
        <taxon>Insecta</taxon>
        <taxon>Pterygota</taxon>
        <taxon>Neoptera</taxon>
        <taxon>Endopterygota</taxon>
        <taxon>Coleoptera</taxon>
        <taxon>Polyphaga</taxon>
        <taxon>Cucujiformia</taxon>
        <taxon>Chrysomeloidea</taxon>
        <taxon>Chrysomelidae</taxon>
        <taxon>Bruchinae</taxon>
        <taxon>Bruchini</taxon>
        <taxon>Acanthoscelides</taxon>
    </lineage>
</organism>
<proteinExistence type="predicted"/>
<accession>A0A9P0P2F1</accession>
<name>A0A9P0P2F1_ACAOB</name>
<sequence>MRSKRYSSETGTAIMTGFWGWSMEIDITILVELYEVLIHFIFEIRDNFDDFENKAKKLPFVQEYERDVVRNRKRKLLPSDTNTGILSPEEDKVMCPKCGKKYPRLQLLTHVQFECGKQTVLQCPLCPRKCKRDDILQSHLRNIHRIN</sequence>
<dbReference type="EMBL" id="CAKOFQ010006713">
    <property type="protein sequence ID" value="CAH1964142.1"/>
    <property type="molecule type" value="Genomic_DNA"/>
</dbReference>
<dbReference type="Proteomes" id="UP001152888">
    <property type="component" value="Unassembled WGS sequence"/>
</dbReference>
<dbReference type="Gene3D" id="3.30.160.60">
    <property type="entry name" value="Classic Zinc Finger"/>
    <property type="match status" value="1"/>
</dbReference>
<evidence type="ECO:0000313" key="2">
    <source>
        <dbReference type="EMBL" id="CAH1964142.1"/>
    </source>
</evidence>
<dbReference type="InterPro" id="IPR013087">
    <property type="entry name" value="Znf_C2H2_type"/>
</dbReference>
<reference evidence="2" key="1">
    <citation type="submission" date="2022-03" db="EMBL/GenBank/DDBJ databases">
        <authorList>
            <person name="Sayadi A."/>
        </authorList>
    </citation>
    <scope>NUCLEOTIDE SEQUENCE</scope>
</reference>
<dbReference type="AlphaFoldDB" id="A0A9P0P2F1"/>
<keyword evidence="3" id="KW-1185">Reference proteome</keyword>